<dbReference type="Gene3D" id="1.20.5.490">
    <property type="entry name" value="Single helix bin"/>
    <property type="match status" value="1"/>
</dbReference>
<name>A0AAV2A9C3_9ARAC</name>
<sequence length="127" mass="14976">MTIESLKMNSIEELKLVVHQQEDTIQQMNSLLLEREEEIRELRSLLDKYQSVFPVVSPHRYSRSARRKERAQGISAEPPRLLNNIQELIQTKYQEYPKSDSVEEDDKSFTDHGGWAFKLRSSILNER</sequence>
<accession>A0AAV2A9C3</accession>
<dbReference type="EMBL" id="CAXIEN010000123">
    <property type="protein sequence ID" value="CAL1279544.1"/>
    <property type="molecule type" value="Genomic_DNA"/>
</dbReference>
<reference evidence="2 3" key="1">
    <citation type="submission" date="2024-04" db="EMBL/GenBank/DDBJ databases">
        <authorList>
            <person name="Rising A."/>
            <person name="Reimegard J."/>
            <person name="Sonavane S."/>
            <person name="Akerstrom W."/>
            <person name="Nylinder S."/>
            <person name="Hedman E."/>
            <person name="Kallberg Y."/>
        </authorList>
    </citation>
    <scope>NUCLEOTIDE SEQUENCE [LARGE SCALE GENOMIC DNA]</scope>
</reference>
<dbReference type="Proteomes" id="UP001497382">
    <property type="component" value="Unassembled WGS sequence"/>
</dbReference>
<protein>
    <submittedName>
        <fullName evidence="2">Uncharacterized protein</fullName>
    </submittedName>
</protein>
<gene>
    <name evidence="2" type="ORF">LARSCL_LOCUS10435</name>
</gene>
<evidence type="ECO:0000256" key="1">
    <source>
        <dbReference type="SAM" id="Coils"/>
    </source>
</evidence>
<evidence type="ECO:0000313" key="2">
    <source>
        <dbReference type="EMBL" id="CAL1279544.1"/>
    </source>
</evidence>
<keyword evidence="1" id="KW-0175">Coiled coil</keyword>
<feature type="coiled-coil region" evidence="1">
    <location>
        <begin position="11"/>
        <end position="52"/>
    </location>
</feature>
<evidence type="ECO:0000313" key="3">
    <source>
        <dbReference type="Proteomes" id="UP001497382"/>
    </source>
</evidence>
<comment type="caution">
    <text evidence="2">The sequence shown here is derived from an EMBL/GenBank/DDBJ whole genome shotgun (WGS) entry which is preliminary data.</text>
</comment>
<dbReference type="AlphaFoldDB" id="A0AAV2A9C3"/>
<proteinExistence type="predicted"/>
<organism evidence="2 3">
    <name type="scientific">Larinioides sclopetarius</name>
    <dbReference type="NCBI Taxonomy" id="280406"/>
    <lineage>
        <taxon>Eukaryota</taxon>
        <taxon>Metazoa</taxon>
        <taxon>Ecdysozoa</taxon>
        <taxon>Arthropoda</taxon>
        <taxon>Chelicerata</taxon>
        <taxon>Arachnida</taxon>
        <taxon>Araneae</taxon>
        <taxon>Araneomorphae</taxon>
        <taxon>Entelegynae</taxon>
        <taxon>Araneoidea</taxon>
        <taxon>Araneidae</taxon>
        <taxon>Larinioides</taxon>
    </lineage>
</organism>
<keyword evidence="3" id="KW-1185">Reference proteome</keyword>